<dbReference type="GO" id="GO:0030154">
    <property type="term" value="P:cell differentiation"/>
    <property type="evidence" value="ECO:0007669"/>
    <property type="project" value="UniProtKB-KW"/>
</dbReference>
<feature type="domain" description="Homeobox" evidence="15">
    <location>
        <begin position="120"/>
        <end position="180"/>
    </location>
</feature>
<dbReference type="InterPro" id="IPR009057">
    <property type="entry name" value="Homeodomain-like_sf"/>
</dbReference>
<keyword evidence="6 12" id="KW-0238">DNA-binding</keyword>
<feature type="compositionally biased region" description="Polar residues" evidence="14">
    <location>
        <begin position="188"/>
        <end position="199"/>
    </location>
</feature>
<evidence type="ECO:0000313" key="16">
    <source>
        <dbReference type="EMBL" id="KRY68082.1"/>
    </source>
</evidence>
<feature type="compositionally biased region" description="Basic and acidic residues" evidence="14">
    <location>
        <begin position="233"/>
        <end position="242"/>
    </location>
</feature>
<dbReference type="GO" id="GO:0007399">
    <property type="term" value="P:nervous system development"/>
    <property type="evidence" value="ECO:0007669"/>
    <property type="project" value="UniProtKB-KW"/>
</dbReference>
<evidence type="ECO:0000256" key="9">
    <source>
        <dbReference type="ARBA" id="ARBA00023242"/>
    </source>
</evidence>
<dbReference type="PROSITE" id="PS00027">
    <property type="entry name" value="HOMEOBOX_1"/>
    <property type="match status" value="1"/>
</dbReference>
<gene>
    <name evidence="16" type="primary">unc-4</name>
    <name evidence="16" type="ORF">T4A_2576</name>
    <name evidence="17" type="ORF">T4C_11314</name>
</gene>
<dbReference type="PROSITE" id="PS50071">
    <property type="entry name" value="HOMEOBOX_2"/>
    <property type="match status" value="1"/>
</dbReference>
<keyword evidence="9 12" id="KW-0539">Nucleus</keyword>
<evidence type="ECO:0000256" key="14">
    <source>
        <dbReference type="SAM" id="MobiDB-lite"/>
    </source>
</evidence>
<keyword evidence="2" id="KW-0217">Developmental protein</keyword>
<protein>
    <recommendedName>
        <fullName evidence="11">Homeobox protein unc-4</fullName>
    </recommendedName>
</protein>
<comment type="subcellular location">
    <subcellularLocation>
        <location evidence="1 12 13">Nucleus</location>
    </subcellularLocation>
</comment>
<feature type="compositionally biased region" description="Acidic residues" evidence="14">
    <location>
        <begin position="315"/>
        <end position="325"/>
    </location>
</feature>
<dbReference type="GO" id="GO:0000981">
    <property type="term" value="F:DNA-binding transcription factor activity, RNA polymerase II-specific"/>
    <property type="evidence" value="ECO:0007669"/>
    <property type="project" value="InterPro"/>
</dbReference>
<dbReference type="Proteomes" id="UP000054632">
    <property type="component" value="Unassembled WGS sequence"/>
</dbReference>
<dbReference type="Proteomes" id="UP000054826">
    <property type="component" value="Unassembled WGS sequence"/>
</dbReference>
<dbReference type="Pfam" id="PF00046">
    <property type="entry name" value="Homeodomain"/>
    <property type="match status" value="1"/>
</dbReference>
<evidence type="ECO:0000256" key="1">
    <source>
        <dbReference type="ARBA" id="ARBA00004123"/>
    </source>
</evidence>
<evidence type="ECO:0000256" key="3">
    <source>
        <dbReference type="ARBA" id="ARBA00022782"/>
    </source>
</evidence>
<evidence type="ECO:0000256" key="10">
    <source>
        <dbReference type="ARBA" id="ARBA00038351"/>
    </source>
</evidence>
<evidence type="ECO:0000313" key="18">
    <source>
        <dbReference type="Proteomes" id="UP000054632"/>
    </source>
</evidence>
<dbReference type="InterPro" id="IPR017970">
    <property type="entry name" value="Homeobox_CS"/>
</dbReference>
<evidence type="ECO:0000256" key="7">
    <source>
        <dbReference type="ARBA" id="ARBA00023155"/>
    </source>
</evidence>
<keyword evidence="7 12" id="KW-0371">Homeobox</keyword>
<evidence type="ECO:0000256" key="8">
    <source>
        <dbReference type="ARBA" id="ARBA00023163"/>
    </source>
</evidence>
<keyword evidence="4" id="KW-0524">Neurogenesis</keyword>
<feature type="DNA-binding region" description="Homeobox" evidence="12">
    <location>
        <begin position="122"/>
        <end position="181"/>
    </location>
</feature>
<dbReference type="InterPro" id="IPR001356">
    <property type="entry name" value="HD"/>
</dbReference>
<evidence type="ECO:0000256" key="5">
    <source>
        <dbReference type="ARBA" id="ARBA00023015"/>
    </source>
</evidence>
<dbReference type="CDD" id="cd00086">
    <property type="entry name" value="homeodomain"/>
    <property type="match status" value="1"/>
</dbReference>
<evidence type="ECO:0000259" key="15">
    <source>
        <dbReference type="PROSITE" id="PS50071"/>
    </source>
</evidence>
<evidence type="ECO:0000313" key="17">
    <source>
        <dbReference type="EMBL" id="KRZ39445.1"/>
    </source>
</evidence>
<keyword evidence="8" id="KW-0804">Transcription</keyword>
<evidence type="ECO:0000256" key="4">
    <source>
        <dbReference type="ARBA" id="ARBA00022902"/>
    </source>
</evidence>
<evidence type="ECO:0000313" key="19">
    <source>
        <dbReference type="Proteomes" id="UP000054826"/>
    </source>
</evidence>
<dbReference type="SUPFAM" id="SSF46689">
    <property type="entry name" value="Homeodomain-like"/>
    <property type="match status" value="1"/>
</dbReference>
<feature type="region of interest" description="Disordered" evidence="14">
    <location>
        <begin position="306"/>
        <end position="325"/>
    </location>
</feature>
<dbReference type="PANTHER" id="PTHR46799:SF1">
    <property type="entry name" value="HOMEOBOX PROTEIN UNC-4 HOMOLOG"/>
    <property type="match status" value="1"/>
</dbReference>
<comment type="caution">
    <text evidence="16">The sequence shown here is derived from an EMBL/GenBank/DDBJ whole genome shotgun (WGS) entry which is preliminary data.</text>
</comment>
<dbReference type="FunFam" id="1.10.10.60:FF:000057">
    <property type="entry name" value="Short stature homeobox 2"/>
    <property type="match status" value="1"/>
</dbReference>
<accession>A0A0V1E3Z9</accession>
<evidence type="ECO:0000256" key="11">
    <source>
        <dbReference type="ARBA" id="ARBA00069290"/>
    </source>
</evidence>
<evidence type="ECO:0000256" key="2">
    <source>
        <dbReference type="ARBA" id="ARBA00022473"/>
    </source>
</evidence>
<dbReference type="Gene3D" id="1.10.10.60">
    <property type="entry name" value="Homeodomain-like"/>
    <property type="match status" value="1"/>
</dbReference>
<evidence type="ECO:0000256" key="13">
    <source>
        <dbReference type="RuleBase" id="RU000682"/>
    </source>
</evidence>
<dbReference type="EMBL" id="JYDV01000035">
    <property type="protein sequence ID" value="KRZ39445.1"/>
    <property type="molecule type" value="Genomic_DNA"/>
</dbReference>
<dbReference type="GO" id="GO:1990837">
    <property type="term" value="F:sequence-specific double-stranded DNA binding"/>
    <property type="evidence" value="ECO:0007669"/>
    <property type="project" value="TreeGrafter"/>
</dbReference>
<organism evidence="16 18">
    <name type="scientific">Trichinella pseudospiralis</name>
    <name type="common">Parasitic roundworm</name>
    <dbReference type="NCBI Taxonomy" id="6337"/>
    <lineage>
        <taxon>Eukaryota</taxon>
        <taxon>Metazoa</taxon>
        <taxon>Ecdysozoa</taxon>
        <taxon>Nematoda</taxon>
        <taxon>Enoplea</taxon>
        <taxon>Dorylaimia</taxon>
        <taxon>Trichinellida</taxon>
        <taxon>Trichinellidae</taxon>
        <taxon>Trichinella</taxon>
    </lineage>
</organism>
<dbReference type="EMBL" id="JYDR01000120">
    <property type="protein sequence ID" value="KRY68082.1"/>
    <property type="molecule type" value="Genomic_DNA"/>
</dbReference>
<dbReference type="SMART" id="SM00389">
    <property type="entry name" value="HOX"/>
    <property type="match status" value="1"/>
</dbReference>
<sequence>MHSVASASAYWNLMCSAAWGINRAGLLPPVFNTDRSVVTGTDSRLVESKLLEMGPSRSDTCMVLPISGQSNSNDMYTSYGQLIACKNYRGNRENKFNEIFLHSSEGENAEMNKSTNISNAKRRRTRTNFTSWQLEQLESAFETSHYPDVFMREALALRLDLVESRVQVWFQNRRAKWRKKEMKKSIGRHSNSSVSNQAEGNDVESSDLLDKAATSRNNKDTSEQKCASADDAGNERSREGKSNRSLLFNIDNILAAPKVPRGRRPNAKYPRVQACKSMSAYGLGMFPLFPITQPVGFVIKPSNDVTEEMNPVENDQVEPSDDSVQ</sequence>
<feature type="region of interest" description="Disordered" evidence="14">
    <location>
        <begin position="180"/>
        <end position="242"/>
    </location>
</feature>
<keyword evidence="3" id="KW-0221">Differentiation</keyword>
<evidence type="ECO:0000256" key="6">
    <source>
        <dbReference type="ARBA" id="ARBA00023125"/>
    </source>
</evidence>
<dbReference type="GO" id="GO:0005634">
    <property type="term" value="C:nucleus"/>
    <property type="evidence" value="ECO:0007669"/>
    <property type="project" value="UniProtKB-SubCell"/>
</dbReference>
<evidence type="ECO:0000256" key="12">
    <source>
        <dbReference type="PROSITE-ProRule" id="PRU00108"/>
    </source>
</evidence>
<dbReference type="AlphaFoldDB" id="A0A0V1E3Z9"/>
<name>A0A0V1E3Z9_TRIPS</name>
<dbReference type="PANTHER" id="PTHR46799">
    <property type="entry name" value="HOMEOBOX PROTEIN UNC-4 HOMOLOG"/>
    <property type="match status" value="1"/>
</dbReference>
<proteinExistence type="inferred from homology"/>
<reference evidence="18 19" key="1">
    <citation type="submission" date="2015-01" db="EMBL/GenBank/DDBJ databases">
        <title>Evolution of Trichinella species and genotypes.</title>
        <authorList>
            <person name="Korhonen P.K."/>
            <person name="Edoardo P."/>
            <person name="Giuseppe L.R."/>
            <person name="Gasser R.B."/>
        </authorList>
    </citation>
    <scope>NUCLEOTIDE SEQUENCE [LARGE SCALE GENOMIC DNA]</scope>
    <source>
        <strain evidence="16">ISS13</strain>
        <strain evidence="17">ISS176</strain>
    </source>
</reference>
<keyword evidence="5" id="KW-0805">Transcription regulation</keyword>
<comment type="similarity">
    <text evidence="10">Belongs to the paired homeobox family. Unc-4 subfamily.</text>
</comment>